<evidence type="ECO:0000256" key="6">
    <source>
        <dbReference type="SAM" id="SignalP"/>
    </source>
</evidence>
<dbReference type="SMART" id="SM00644">
    <property type="entry name" value="Ami_2"/>
    <property type="match status" value="1"/>
</dbReference>
<accession>A0A935CE59</accession>
<reference evidence="8 9" key="1">
    <citation type="submission" date="2020-10" db="EMBL/GenBank/DDBJ databases">
        <title>Connecting structure to function with the recovery of over 1000 high-quality activated sludge metagenome-assembled genomes encoding full-length rRNA genes using long-read sequencing.</title>
        <authorList>
            <person name="Singleton C.M."/>
            <person name="Petriglieri F."/>
            <person name="Kristensen J.M."/>
            <person name="Kirkegaard R.H."/>
            <person name="Michaelsen T.Y."/>
            <person name="Andersen M.H."/>
            <person name="Karst S.M."/>
            <person name="Dueholm M.S."/>
            <person name="Nielsen P.H."/>
            <person name="Albertsen M."/>
        </authorList>
    </citation>
    <scope>NUCLEOTIDE SEQUENCE [LARGE SCALE GENOMIC DNA]</scope>
    <source>
        <strain evidence="8">AalE_18-Q3-R2-46_BAT3C.188</strain>
    </source>
</reference>
<dbReference type="AlphaFoldDB" id="A0A935CE59"/>
<keyword evidence="6" id="KW-0732">Signal</keyword>
<keyword evidence="4" id="KW-0961">Cell wall biogenesis/degradation</keyword>
<comment type="catalytic activity">
    <reaction evidence="1">
        <text>Hydrolyzes the link between N-acetylmuramoyl residues and L-amino acid residues in certain cell-wall glycopeptides.</text>
        <dbReference type="EC" id="3.5.1.28"/>
    </reaction>
</comment>
<evidence type="ECO:0000256" key="1">
    <source>
        <dbReference type="ARBA" id="ARBA00001561"/>
    </source>
</evidence>
<dbReference type="Proteomes" id="UP000718281">
    <property type="component" value="Unassembled WGS sequence"/>
</dbReference>
<evidence type="ECO:0000256" key="5">
    <source>
        <dbReference type="SAM" id="MobiDB-lite"/>
    </source>
</evidence>
<gene>
    <name evidence="8" type="ORF">IPF40_11205</name>
</gene>
<dbReference type="CDD" id="cd06583">
    <property type="entry name" value="PGRP"/>
    <property type="match status" value="1"/>
</dbReference>
<comment type="caution">
    <text evidence="8">The sequence shown here is derived from an EMBL/GenBank/DDBJ whole genome shotgun (WGS) entry which is preliminary data.</text>
</comment>
<feature type="signal peptide" evidence="6">
    <location>
        <begin position="1"/>
        <end position="35"/>
    </location>
</feature>
<dbReference type="PANTHER" id="PTHR30417:SF1">
    <property type="entry name" value="N-ACETYLMURAMOYL-L-ALANINE AMIDASE AMID"/>
    <property type="match status" value="1"/>
</dbReference>
<evidence type="ECO:0000256" key="3">
    <source>
        <dbReference type="ARBA" id="ARBA00022801"/>
    </source>
</evidence>
<dbReference type="InterPro" id="IPR036505">
    <property type="entry name" value="Amidase/PGRP_sf"/>
</dbReference>
<dbReference type="GO" id="GO:0008745">
    <property type="term" value="F:N-acetylmuramoyl-L-alanine amidase activity"/>
    <property type="evidence" value="ECO:0007669"/>
    <property type="project" value="UniProtKB-EC"/>
</dbReference>
<dbReference type="GO" id="GO:0009253">
    <property type="term" value="P:peptidoglycan catabolic process"/>
    <property type="evidence" value="ECO:0007669"/>
    <property type="project" value="InterPro"/>
</dbReference>
<dbReference type="PANTHER" id="PTHR30417">
    <property type="entry name" value="N-ACETYLMURAMOYL-L-ALANINE AMIDASE AMID"/>
    <property type="match status" value="1"/>
</dbReference>
<proteinExistence type="predicted"/>
<dbReference type="Pfam" id="PF01510">
    <property type="entry name" value="Amidase_2"/>
    <property type="match status" value="1"/>
</dbReference>
<evidence type="ECO:0000259" key="7">
    <source>
        <dbReference type="SMART" id="SM00644"/>
    </source>
</evidence>
<feature type="chain" id="PRO_5038971319" description="N-acetylmuramoyl-L-alanine amidase" evidence="6">
    <location>
        <begin position="36"/>
        <end position="289"/>
    </location>
</feature>
<dbReference type="Gene3D" id="3.40.80.10">
    <property type="entry name" value="Peptidoglycan recognition protein-like"/>
    <property type="match status" value="1"/>
</dbReference>
<evidence type="ECO:0000313" key="8">
    <source>
        <dbReference type="EMBL" id="MBK6301579.1"/>
    </source>
</evidence>
<dbReference type="InterPro" id="IPR002502">
    <property type="entry name" value="Amidase_domain"/>
</dbReference>
<evidence type="ECO:0000256" key="2">
    <source>
        <dbReference type="ARBA" id="ARBA00011901"/>
    </source>
</evidence>
<dbReference type="EMBL" id="JADIXZ010000004">
    <property type="protein sequence ID" value="MBK6301579.1"/>
    <property type="molecule type" value="Genomic_DNA"/>
</dbReference>
<protein>
    <recommendedName>
        <fullName evidence="2">N-acetylmuramoyl-L-alanine amidase</fullName>
        <ecNumber evidence="2">3.5.1.28</ecNumber>
    </recommendedName>
</protein>
<keyword evidence="3" id="KW-0378">Hydrolase</keyword>
<feature type="domain" description="N-acetylmuramoyl-L-alanine amidase" evidence="7">
    <location>
        <begin position="128"/>
        <end position="268"/>
    </location>
</feature>
<dbReference type="GO" id="GO:0009254">
    <property type="term" value="P:peptidoglycan turnover"/>
    <property type="evidence" value="ECO:0007669"/>
    <property type="project" value="TreeGrafter"/>
</dbReference>
<name>A0A935CE59_9MICO</name>
<feature type="region of interest" description="Disordered" evidence="5">
    <location>
        <begin position="35"/>
        <end position="97"/>
    </location>
</feature>
<dbReference type="InterPro" id="IPR051206">
    <property type="entry name" value="NAMLAA_amidase_2"/>
</dbReference>
<dbReference type="EC" id="3.5.1.28" evidence="2"/>
<dbReference type="PROSITE" id="PS51257">
    <property type="entry name" value="PROKAR_LIPOPROTEIN"/>
    <property type="match status" value="1"/>
</dbReference>
<dbReference type="SUPFAM" id="SSF55846">
    <property type="entry name" value="N-acetylmuramoyl-L-alanine amidase-like"/>
    <property type="match status" value="1"/>
</dbReference>
<sequence>MTTGGRAPRHRGPRHTLLYAACAALTLLATACSGASPTTATPTTTLVSETPTTWATQTPATTVPTTAAAPTPSEPGPTASATAATSSPRPSSSSPTAAPVAGVLRIVDAWIPYSQKRKDEMAAYAKRHYGVDSWTLDPQVIVLHFTETDTWEPVRSSFAIDSPNRGELPGTCAHFVVDQSGIVHALVPTNVMCRHAIGLNHVAIGIEIVQATHGHTSLWADQQILARPAQIQAVLALVRKLQAQFGIANSDVIGHATANGHRLFLDKEGWRNDHTDWQAPSVTEFRSRL</sequence>
<evidence type="ECO:0000313" key="9">
    <source>
        <dbReference type="Proteomes" id="UP000718281"/>
    </source>
</evidence>
<organism evidence="8 9">
    <name type="scientific">Candidatus Phosphoribacter hodrii</name>
    <dbReference type="NCBI Taxonomy" id="2953743"/>
    <lineage>
        <taxon>Bacteria</taxon>
        <taxon>Bacillati</taxon>
        <taxon>Actinomycetota</taxon>
        <taxon>Actinomycetes</taxon>
        <taxon>Micrococcales</taxon>
        <taxon>Dermatophilaceae</taxon>
        <taxon>Candidatus Phosphoribacter</taxon>
    </lineage>
</organism>
<dbReference type="GO" id="GO:0071555">
    <property type="term" value="P:cell wall organization"/>
    <property type="evidence" value="ECO:0007669"/>
    <property type="project" value="UniProtKB-KW"/>
</dbReference>
<evidence type="ECO:0000256" key="4">
    <source>
        <dbReference type="ARBA" id="ARBA00023316"/>
    </source>
</evidence>